<evidence type="ECO:0000313" key="12">
    <source>
        <dbReference type="Proteomes" id="UP000323221"/>
    </source>
</evidence>
<feature type="transmembrane region" description="Helical" evidence="9">
    <location>
        <begin position="12"/>
        <end position="33"/>
    </location>
</feature>
<evidence type="ECO:0000256" key="4">
    <source>
        <dbReference type="ARBA" id="ARBA00022519"/>
    </source>
</evidence>
<dbReference type="InterPro" id="IPR007387">
    <property type="entry name" value="TRAP_DctQ"/>
</dbReference>
<comment type="similarity">
    <text evidence="8">Belongs to the TRAP transporter small permease family.</text>
</comment>
<evidence type="ECO:0000256" key="1">
    <source>
        <dbReference type="ARBA" id="ARBA00004429"/>
    </source>
</evidence>
<dbReference type="GO" id="GO:0005886">
    <property type="term" value="C:plasma membrane"/>
    <property type="evidence" value="ECO:0007669"/>
    <property type="project" value="UniProtKB-SubCell"/>
</dbReference>
<keyword evidence="7 9" id="KW-0472">Membrane</keyword>
<reference evidence="11 12" key="1">
    <citation type="submission" date="2019-08" db="EMBL/GenBank/DDBJ databases">
        <title>Agrococcus lahaulensis sp. nov., isolated from a cold desert of the Indian Himalayas.</title>
        <authorList>
            <person name="Qu J.H."/>
        </authorList>
    </citation>
    <scope>NUCLEOTIDE SEQUENCE [LARGE SCALE GENOMIC DNA]</scope>
    <source>
        <strain evidence="11 12">NS18</strain>
    </source>
</reference>
<feature type="transmembrane region" description="Helical" evidence="9">
    <location>
        <begin position="87"/>
        <end position="110"/>
    </location>
</feature>
<dbReference type="Proteomes" id="UP000323221">
    <property type="component" value="Unassembled WGS sequence"/>
</dbReference>
<keyword evidence="12" id="KW-1185">Reference proteome</keyword>
<keyword evidence="5 9" id="KW-0812">Transmembrane</keyword>
<organism evidence="11 12">
    <name type="scientific">Agrococcus sediminis</name>
    <dbReference type="NCBI Taxonomy" id="2599924"/>
    <lineage>
        <taxon>Bacteria</taxon>
        <taxon>Bacillati</taxon>
        <taxon>Actinomycetota</taxon>
        <taxon>Actinomycetes</taxon>
        <taxon>Micrococcales</taxon>
        <taxon>Microbacteriaceae</taxon>
        <taxon>Agrococcus</taxon>
    </lineage>
</organism>
<feature type="transmembrane region" description="Helical" evidence="9">
    <location>
        <begin position="130"/>
        <end position="149"/>
    </location>
</feature>
<evidence type="ECO:0000313" key="11">
    <source>
        <dbReference type="EMBL" id="KAA6435994.1"/>
    </source>
</evidence>
<comment type="subcellular location">
    <subcellularLocation>
        <location evidence="1">Cell inner membrane</location>
        <topology evidence="1">Multi-pass membrane protein</topology>
    </subcellularLocation>
</comment>
<dbReference type="GO" id="GO:0022857">
    <property type="term" value="F:transmembrane transporter activity"/>
    <property type="evidence" value="ECO:0007669"/>
    <property type="project" value="TreeGrafter"/>
</dbReference>
<evidence type="ECO:0000256" key="5">
    <source>
        <dbReference type="ARBA" id="ARBA00022692"/>
    </source>
</evidence>
<evidence type="ECO:0000256" key="6">
    <source>
        <dbReference type="ARBA" id="ARBA00022989"/>
    </source>
</evidence>
<dbReference type="AlphaFoldDB" id="A0A5M8QM08"/>
<protein>
    <submittedName>
        <fullName evidence="11">TRAP transporter small permease</fullName>
    </submittedName>
</protein>
<keyword evidence="4" id="KW-0997">Cell inner membrane</keyword>
<dbReference type="PANTHER" id="PTHR35011:SF11">
    <property type="entry name" value="TRAP TRANSPORTER SMALL PERMEASE PROTEIN"/>
    <property type="match status" value="1"/>
</dbReference>
<sequence>MPRLIEKIMGTLDTIVQWLCVAFLALITIAVTWQVISRYVTRDSASWTTEVAALSFVWLSMLAISLGVRQGRHMVLDIWEYAPQHRWLRVTVTTVASALVLFTLGVLVFYGVDALPSALRRNMPGIDLPFGYISLAVPVGAAISALFAIEAWWRLVRNPDPDHDPLPSKVLFQSDEDVLVKGEV</sequence>
<keyword evidence="3" id="KW-1003">Cell membrane</keyword>
<evidence type="ECO:0000256" key="8">
    <source>
        <dbReference type="ARBA" id="ARBA00038436"/>
    </source>
</evidence>
<dbReference type="GO" id="GO:0015740">
    <property type="term" value="P:C4-dicarboxylate transport"/>
    <property type="evidence" value="ECO:0007669"/>
    <property type="project" value="TreeGrafter"/>
</dbReference>
<dbReference type="OrthoDB" id="2085311at2"/>
<keyword evidence="6 9" id="KW-1133">Transmembrane helix</keyword>
<dbReference type="EMBL" id="VOIR01000011">
    <property type="protein sequence ID" value="KAA6435994.1"/>
    <property type="molecule type" value="Genomic_DNA"/>
</dbReference>
<gene>
    <name evidence="11" type="ORF">FQ330_00735</name>
</gene>
<evidence type="ECO:0000259" key="10">
    <source>
        <dbReference type="Pfam" id="PF04290"/>
    </source>
</evidence>
<name>A0A5M8QM08_9MICO</name>
<comment type="caution">
    <text evidence="11">The sequence shown here is derived from an EMBL/GenBank/DDBJ whole genome shotgun (WGS) entry which is preliminary data.</text>
</comment>
<dbReference type="PANTHER" id="PTHR35011">
    <property type="entry name" value="2,3-DIKETO-L-GULONATE TRAP TRANSPORTER SMALL PERMEASE PROTEIN YIAM"/>
    <property type="match status" value="1"/>
</dbReference>
<evidence type="ECO:0000256" key="2">
    <source>
        <dbReference type="ARBA" id="ARBA00022448"/>
    </source>
</evidence>
<feature type="transmembrane region" description="Helical" evidence="9">
    <location>
        <begin position="45"/>
        <end position="66"/>
    </location>
</feature>
<feature type="domain" description="Tripartite ATP-independent periplasmic transporters DctQ component" evidence="10">
    <location>
        <begin position="27"/>
        <end position="157"/>
    </location>
</feature>
<dbReference type="Pfam" id="PF04290">
    <property type="entry name" value="DctQ"/>
    <property type="match status" value="1"/>
</dbReference>
<evidence type="ECO:0000256" key="9">
    <source>
        <dbReference type="SAM" id="Phobius"/>
    </source>
</evidence>
<dbReference type="RefSeq" id="WP_146354404.1">
    <property type="nucleotide sequence ID" value="NZ_VOIR01000011.1"/>
</dbReference>
<dbReference type="InterPro" id="IPR055348">
    <property type="entry name" value="DctQ"/>
</dbReference>
<evidence type="ECO:0000256" key="3">
    <source>
        <dbReference type="ARBA" id="ARBA00022475"/>
    </source>
</evidence>
<evidence type="ECO:0000256" key="7">
    <source>
        <dbReference type="ARBA" id="ARBA00023136"/>
    </source>
</evidence>
<keyword evidence="2" id="KW-0813">Transport</keyword>
<proteinExistence type="inferred from homology"/>
<accession>A0A5M8QM08</accession>